<accession>A0A1I7N2J4</accession>
<dbReference type="Pfam" id="PF01497">
    <property type="entry name" value="Peripla_BP_2"/>
    <property type="match status" value="1"/>
</dbReference>
<evidence type="ECO:0000256" key="1">
    <source>
        <dbReference type="SAM" id="SignalP"/>
    </source>
</evidence>
<dbReference type="AlphaFoldDB" id="A0A1I7N2J4"/>
<dbReference type="EMBL" id="FPCK01000001">
    <property type="protein sequence ID" value="SFV28872.1"/>
    <property type="molecule type" value="Genomic_DNA"/>
</dbReference>
<dbReference type="PROSITE" id="PS50983">
    <property type="entry name" value="FE_B12_PBP"/>
    <property type="match status" value="1"/>
</dbReference>
<evidence type="ECO:0000313" key="3">
    <source>
        <dbReference type="EMBL" id="SFV28872.1"/>
    </source>
</evidence>
<dbReference type="RefSeq" id="WP_092420763.1">
    <property type="nucleotide sequence ID" value="NZ_FPCK01000001.1"/>
</dbReference>
<evidence type="ECO:0000259" key="2">
    <source>
        <dbReference type="PROSITE" id="PS50983"/>
    </source>
</evidence>
<dbReference type="OrthoDB" id="9797850at2"/>
<dbReference type="SUPFAM" id="SSF53807">
    <property type="entry name" value="Helical backbone' metal receptor"/>
    <property type="match status" value="1"/>
</dbReference>
<dbReference type="Proteomes" id="UP000199074">
    <property type="component" value="Unassembled WGS sequence"/>
</dbReference>
<feature type="signal peptide" evidence="1">
    <location>
        <begin position="1"/>
        <end position="19"/>
    </location>
</feature>
<dbReference type="GO" id="GO:0071281">
    <property type="term" value="P:cellular response to iron ion"/>
    <property type="evidence" value="ECO:0007669"/>
    <property type="project" value="TreeGrafter"/>
</dbReference>
<dbReference type="Gene3D" id="3.40.50.1980">
    <property type="entry name" value="Nitrogenase molybdenum iron protein domain"/>
    <property type="match status" value="2"/>
</dbReference>
<name>A0A1I7N2J4_9HYPH</name>
<feature type="domain" description="Fe/B12 periplasmic-binding" evidence="2">
    <location>
        <begin position="105"/>
        <end position="379"/>
    </location>
</feature>
<dbReference type="InterPro" id="IPR002491">
    <property type="entry name" value="ABC_transptr_periplasmic_BD"/>
</dbReference>
<sequence length="394" mass="41633">MSPVLAALLALLAAAPAAAASPLLDAEGCAADYAPGTSYFPEQSHPDYAEGFSVAYLDHYKILTVTPPDTTEPSATYVLVQCGTPDPELGPELAGAPRIQIPIRSLFVGSTSANPALVAISAVPAITGVAQRDFIATAEVIDHIHTKPVVEYAPSGIANIEAALANRPDLLLAAGGDETELQRIAGAGIPVAGFADWQETSPLGRAEWVKFVGLFFNAEAKANAAFDEVARSYQTATARVAGIPQSERPLVLSGQAFNGVFFAAGGRSFMAQLIGDAGGRYVFAENTSTGSFQIRDLELLVSRARSARVWIQASMNYLTLADIQAEDPRLAALPAAKAGQVWIPDALKGPNGGVQFYELGSMRPDLVLMDLISILHPDRTPGYRRVFNRSIAID</sequence>
<dbReference type="InterPro" id="IPR050902">
    <property type="entry name" value="ABC_Transporter_SBP"/>
</dbReference>
<proteinExistence type="predicted"/>
<keyword evidence="4" id="KW-1185">Reference proteome</keyword>
<gene>
    <name evidence="3" type="ORF">SAMN05216456_0619</name>
</gene>
<feature type="chain" id="PRO_5011567865" evidence="1">
    <location>
        <begin position="20"/>
        <end position="394"/>
    </location>
</feature>
<dbReference type="PANTHER" id="PTHR30535:SF34">
    <property type="entry name" value="MOLYBDATE-BINDING PROTEIN MOLA"/>
    <property type="match status" value="1"/>
</dbReference>
<protein>
    <submittedName>
        <fullName evidence="3">Iron complex transport system substrate-binding protein</fullName>
    </submittedName>
</protein>
<dbReference type="STRING" id="429728.SAMN05216456_0619"/>
<evidence type="ECO:0000313" key="4">
    <source>
        <dbReference type="Proteomes" id="UP000199074"/>
    </source>
</evidence>
<keyword evidence="1" id="KW-0732">Signal</keyword>
<reference evidence="3 4" key="1">
    <citation type="submission" date="2016-10" db="EMBL/GenBank/DDBJ databases">
        <authorList>
            <person name="de Groot N.N."/>
        </authorList>
    </citation>
    <scope>NUCLEOTIDE SEQUENCE [LARGE SCALE GENOMIC DNA]</scope>
    <source>
        <strain evidence="3 4">IPL20</strain>
    </source>
</reference>
<organism evidence="3 4">
    <name type="scientific">Devosia crocina</name>
    <dbReference type="NCBI Taxonomy" id="429728"/>
    <lineage>
        <taxon>Bacteria</taxon>
        <taxon>Pseudomonadati</taxon>
        <taxon>Pseudomonadota</taxon>
        <taxon>Alphaproteobacteria</taxon>
        <taxon>Hyphomicrobiales</taxon>
        <taxon>Devosiaceae</taxon>
        <taxon>Devosia</taxon>
    </lineage>
</organism>
<dbReference type="PANTHER" id="PTHR30535">
    <property type="entry name" value="VITAMIN B12-BINDING PROTEIN"/>
    <property type="match status" value="1"/>
</dbReference>